<evidence type="ECO:0000256" key="1">
    <source>
        <dbReference type="ARBA" id="ARBA00006442"/>
    </source>
</evidence>
<keyword evidence="2" id="KW-0285">Flavoprotein</keyword>
<dbReference type="PRINTS" id="PR00368">
    <property type="entry name" value="FADPNR"/>
</dbReference>
<evidence type="ECO:0000313" key="6">
    <source>
        <dbReference type="EMBL" id="KAJ0392798.1"/>
    </source>
</evidence>
<dbReference type="AlphaFoldDB" id="A0AAD5Q266"/>
<comment type="caution">
    <text evidence="6">The sequence shown here is derived from an EMBL/GenBank/DDBJ whole genome shotgun (WGS) entry which is preliminary data.</text>
</comment>
<keyword evidence="4" id="KW-0560">Oxidoreductase</keyword>
<evidence type="ECO:0000256" key="3">
    <source>
        <dbReference type="ARBA" id="ARBA00022827"/>
    </source>
</evidence>
<proteinExistence type="inferred from homology"/>
<dbReference type="GO" id="GO:0005737">
    <property type="term" value="C:cytoplasm"/>
    <property type="evidence" value="ECO:0007669"/>
    <property type="project" value="TreeGrafter"/>
</dbReference>
<keyword evidence="7" id="KW-1185">Reference proteome</keyword>
<dbReference type="PANTHER" id="PTHR43735:SF3">
    <property type="entry name" value="FERROPTOSIS SUPPRESSOR PROTEIN 1"/>
    <property type="match status" value="1"/>
</dbReference>
<feature type="domain" description="FAD/NAD(P)-binding" evidence="5">
    <location>
        <begin position="3"/>
        <end position="315"/>
    </location>
</feature>
<evidence type="ECO:0000256" key="2">
    <source>
        <dbReference type="ARBA" id="ARBA00022630"/>
    </source>
</evidence>
<dbReference type="Proteomes" id="UP001209570">
    <property type="component" value="Unassembled WGS sequence"/>
</dbReference>
<dbReference type="InterPro" id="IPR036188">
    <property type="entry name" value="FAD/NAD-bd_sf"/>
</dbReference>
<evidence type="ECO:0000313" key="7">
    <source>
        <dbReference type="Proteomes" id="UP001209570"/>
    </source>
</evidence>
<protein>
    <recommendedName>
        <fullName evidence="5">FAD/NAD(P)-binding domain-containing protein</fullName>
    </recommendedName>
</protein>
<dbReference type="GO" id="GO:0004174">
    <property type="term" value="F:electron-transferring-flavoprotein dehydrogenase activity"/>
    <property type="evidence" value="ECO:0007669"/>
    <property type="project" value="TreeGrafter"/>
</dbReference>
<dbReference type="InterPro" id="IPR023753">
    <property type="entry name" value="FAD/NAD-binding_dom"/>
</dbReference>
<dbReference type="Pfam" id="PF07992">
    <property type="entry name" value="Pyr_redox_2"/>
    <property type="match status" value="1"/>
</dbReference>
<dbReference type="Gene3D" id="3.50.50.100">
    <property type="match status" value="1"/>
</dbReference>
<reference evidence="6" key="1">
    <citation type="submission" date="2021-12" db="EMBL/GenBank/DDBJ databases">
        <title>Prjna785345.</title>
        <authorList>
            <person name="Rujirawat T."/>
            <person name="Krajaejun T."/>
        </authorList>
    </citation>
    <scope>NUCLEOTIDE SEQUENCE</scope>
    <source>
        <strain evidence="6">Pi057C3</strain>
    </source>
</reference>
<evidence type="ECO:0000256" key="4">
    <source>
        <dbReference type="ARBA" id="ARBA00023002"/>
    </source>
</evidence>
<name>A0AAD5Q266_PYTIN</name>
<dbReference type="PANTHER" id="PTHR43735">
    <property type="entry name" value="APOPTOSIS-INDUCING FACTOR 1"/>
    <property type="match status" value="1"/>
</dbReference>
<keyword evidence="3" id="KW-0274">FAD</keyword>
<comment type="similarity">
    <text evidence="1">Belongs to the FAD-dependent oxidoreductase family.</text>
</comment>
<accession>A0AAD5Q266</accession>
<organism evidence="6 7">
    <name type="scientific">Pythium insidiosum</name>
    <name type="common">Pythiosis disease agent</name>
    <dbReference type="NCBI Taxonomy" id="114742"/>
    <lineage>
        <taxon>Eukaryota</taxon>
        <taxon>Sar</taxon>
        <taxon>Stramenopiles</taxon>
        <taxon>Oomycota</taxon>
        <taxon>Peronosporomycetes</taxon>
        <taxon>Pythiales</taxon>
        <taxon>Pythiaceae</taxon>
        <taxon>Pythium</taxon>
    </lineage>
</organism>
<dbReference type="SUPFAM" id="SSF51905">
    <property type="entry name" value="FAD/NAD(P)-binding domain"/>
    <property type="match status" value="1"/>
</dbReference>
<evidence type="ECO:0000259" key="5">
    <source>
        <dbReference type="Pfam" id="PF07992"/>
    </source>
</evidence>
<dbReference type="PRINTS" id="PR00411">
    <property type="entry name" value="PNDRDTASEI"/>
</dbReference>
<dbReference type="GO" id="GO:0050660">
    <property type="term" value="F:flavin adenine dinucleotide binding"/>
    <property type="evidence" value="ECO:0007669"/>
    <property type="project" value="TreeGrafter"/>
</dbReference>
<sequence length="393" mass="43115">MPRIVIIGAGPAGLNLFQSLAKQLSPADDTEVVVFEKSKYYYHAVGTPRAYTEESFSKMLFIPYDNAIPANARSFVRIVRAVVTSISADKNEVAYRKVNDSDDELSATTETLAFDSLVIATGSTYTVPIKPDSKQFSRAYTERKLKEVRDQIAAARKILIVGGGAVGCEVAGDIASKYPEKTVTILEGRDQLVAGNNVRDKFRSYLQSTLDRLKVKAIVGERLEERLTGNSFTKRTLRTNKGTEIESDIQLLCGGFSPAAELVRVMDPALVDDRGFIKVNALLQLDDPKYHHIFALGDACNHETPKLAYWASEQAKHLANELVAVIQKRQDAVVKPYPHVTLEALVLPLGPCGGVSQLPFWGGIVVGDFMTSMIKSKDMFAGRFWATLGATPP</sequence>
<gene>
    <name evidence="6" type="ORF">P43SY_003728</name>
</gene>
<dbReference type="EMBL" id="JAKCXM010000571">
    <property type="protein sequence ID" value="KAJ0392798.1"/>
    <property type="molecule type" value="Genomic_DNA"/>
</dbReference>